<keyword evidence="1" id="KW-0677">Repeat</keyword>
<keyword evidence="4" id="KW-1185">Reference proteome</keyword>
<dbReference type="InterPro" id="IPR056884">
    <property type="entry name" value="NPHP3-like_N"/>
</dbReference>
<evidence type="ECO:0000313" key="4">
    <source>
        <dbReference type="Proteomes" id="UP001154312"/>
    </source>
</evidence>
<dbReference type="PANTHER" id="PTHR19860">
    <property type="entry name" value="DDB1- AND CUL4-ASSOCIATED FACTOR 12-RELATED"/>
    <property type="match status" value="1"/>
</dbReference>
<dbReference type="InterPro" id="IPR027417">
    <property type="entry name" value="P-loop_NTPase"/>
</dbReference>
<dbReference type="Gene3D" id="3.40.50.300">
    <property type="entry name" value="P-loop containing nucleotide triphosphate hydrolases"/>
    <property type="match status" value="1"/>
</dbReference>
<proteinExistence type="predicted"/>
<dbReference type="PANTHER" id="PTHR19860:SF40">
    <property type="entry name" value="WD40 REPEAT-CONTAINING PROTEIN"/>
    <property type="match status" value="1"/>
</dbReference>
<protein>
    <submittedName>
        <fullName evidence="3">ATP-binding protein</fullName>
    </submittedName>
</protein>
<comment type="caution">
    <text evidence="3">The sequence shown here is derived from an EMBL/GenBank/DDBJ whole genome shotgun (WGS) entry which is preliminary data.</text>
</comment>
<reference evidence="3" key="1">
    <citation type="submission" date="2022-02" db="EMBL/GenBank/DDBJ databases">
        <authorList>
            <person name="Leng L."/>
        </authorList>
    </citation>
    <scope>NUCLEOTIDE SEQUENCE</scope>
    <source>
        <strain evidence="3">JI</strain>
    </source>
</reference>
<dbReference type="EMBL" id="JAKOAV010000046">
    <property type="protein sequence ID" value="MDF9409853.1"/>
    <property type="molecule type" value="Genomic_DNA"/>
</dbReference>
<feature type="domain" description="Nephrocystin 3-like N-terminal" evidence="2">
    <location>
        <begin position="267"/>
        <end position="381"/>
    </location>
</feature>
<dbReference type="SUPFAM" id="SSF52540">
    <property type="entry name" value="P-loop containing nucleoside triphosphate hydrolases"/>
    <property type="match status" value="1"/>
</dbReference>
<dbReference type="Proteomes" id="UP001154312">
    <property type="component" value="Unassembled WGS sequence"/>
</dbReference>
<accession>A0A9X4JWS5</accession>
<dbReference type="GO" id="GO:0005524">
    <property type="term" value="F:ATP binding"/>
    <property type="evidence" value="ECO:0007669"/>
    <property type="project" value="UniProtKB-KW"/>
</dbReference>
<dbReference type="InterPro" id="IPR051191">
    <property type="entry name" value="DCAF12"/>
</dbReference>
<evidence type="ECO:0000259" key="2">
    <source>
        <dbReference type="Pfam" id="PF24883"/>
    </source>
</evidence>
<organism evidence="3 4">
    <name type="scientific">Pelotomaculum isophthalicicum JI</name>
    <dbReference type="NCBI Taxonomy" id="947010"/>
    <lineage>
        <taxon>Bacteria</taxon>
        <taxon>Bacillati</taxon>
        <taxon>Bacillota</taxon>
        <taxon>Clostridia</taxon>
        <taxon>Eubacteriales</taxon>
        <taxon>Desulfotomaculaceae</taxon>
        <taxon>Pelotomaculum</taxon>
    </lineage>
</organism>
<keyword evidence="3" id="KW-0067">ATP-binding</keyword>
<evidence type="ECO:0000313" key="3">
    <source>
        <dbReference type="EMBL" id="MDF9409853.1"/>
    </source>
</evidence>
<dbReference type="Pfam" id="PF24883">
    <property type="entry name" value="NPHP3_N"/>
    <property type="match status" value="1"/>
</dbReference>
<sequence length="2034" mass="235770">MSEIGKRGSSRRKGDEYQDLTALRLALEAYINRTPFEMYLEYEKSGNLDDIVLFQGSNIFAYQVKYAVNPLENYETIDFLNPESPVYIKKFAAGWNIMKKRFPDHRLSVCLCSNRGLDNDLLDLIHPEGTFTREFIEDRRRGDAKKLRSDIALASDLKSDLFAAFLADFKFVLRQPTLLELEQYIRSVLLDKELGLSDGTVFFDLKEAIKNNAIFSRDAITTQSIDSLLERVQSKLLIPQVFPVNQDHFVEQESLSKQLNELLPRINKGYLIVTGLPGSGKSTSLTMYFDELISSMYEVFRYYCFVGVNDNAQRMRVQAESLRANLLSEFQRRYPDVLKRRFDYSERNFLECLTKLAKFFVDHGRRFVIFLDGLDHAERLEPEIRETVISALPADVPEGVTIVVGTQELHKWPYFLKHARECPNSHINMPLFSETETQDYLENKRGISGLTHTDIVEIYKRSEGLPLYLRYAAEILLSSESLKEAIDSLAPASGGDIRNYYGLLWEEFERVGMGQAKHLCLAMACMRFTVHRDELYKIADLDRPTFENAYKCVQHLLRDSDGRLTVFHNSYREFVISQVPEDWICELRRDICTFLKDNRDSSRWFGHVFRYCYDVEDYTYVLNEVNEDFVDRALLHCRPSAEIMDAIHWAVESAFNQQDIVQLSRLGALKFRTGERLENNLNRSLLGDALLALGREQDVITFAYSSEANHLLVESRTSLAVMYRLAEAGKFELGQQLFDVFTNEFRGIHSDSADDERAQVLGIARCLAIYREKQARPLQWLAQFNFSPGILEQKDLYAPGYSPQLDAYIDTLVKFGFLDKWNQLKRVKRLFPSKLVRYLLIRAFAKHNLIDELRTAVSEYWEQERPSGNVELAFYAAKAGMLISEVTAIAGAIEAPKTVPSDYIPPSDPMFRHYVYAFIVVAYEGNEEAYANLFAAVGSARTLWNAALRHLLVACRCIGQSLRGTEHDWYEEARQSINILVQAEKGDGERIAESIDLIREVLQLSIGLLSEQVQNYFPGRLSEWIMCLGSLRDSMLWNTHYGIGESRQDYNFELRLWETLAKIPKVCTLLVPILKSCAKTYEKSTLLKGGSRSEHFIWLSAIMGKCGMRDDADKWLRYGIRSSQIYGYHKDVTLLHLIDVLNLVNQHQPELALERCARVLSMVEWMPHLTDGRETKWFPQKAYEAVLKINRRAAFDLLTHFSRSIARWKMQDCLEDYILSLKEGDPEYLWGLTELFTNNFSEDGRHSKQVMETRRHIVDLARVSCPEEIYHEFECRFRRFILTEITPRHWPEDLKKEFGISCSTNVKNDNADSWVKPPSEFKLDGESISIECVADKCRVSFEGFLKTIAKLKNENDHFYERDLITNSLRYHIETAKILGDLTPIKEYAESEGRWQDAGVFEQLAERFAEFGDHANAISCFGMAYACHGSWSRWRDNRKFLAAVAERDRQTAKKFVLKECYESTCGSGGGYDTPPIAASGLDVLDEPQMLEDVFNDFLTHCESMFAQLPKNDNYTWLKGYKEPSADAKQLILNFVVDELSTPEIDHGERLIKAVASLAVARHSDSLPLLITRMESASGRILHRLLTVFYCLAVRCPQLLVPYQQTFAKMLDREDFFCRLTVLHILRCVDEVSPLETSVDSPVKRVYRNYSAAIHYSSYILSSRPTSEFKHFLRQKTLFNFSKKIELMEKILKLPPGTLVAAIEERLATKKWFMDEEKKRVKDDWHYHVHPQGWPVVWITTEFQELATETLWSILDEAATKLKLSEEQINWLWHIIQPVDPEYVLRGMLPRPLDIEQLAVQDKNAWFSELEGLKSLEIGNTRSQSEAEEWITVFEKRRMAQEETYSVPYRQEIFLEGFLIPQQVYGRSHRLEELELWTERIFPDPSMAVTFKQAQIELSSRERRVLNDPDDCIPLIAKHENPSTFLGYKNVCTLASFLIKEFKLSFEGFNLIRNGEVIAKYEAWQEGYQDECYTREKLSLGCRLLVHRDLLIEICQRYRKLLCICIDEHRGYYDSIHHIEPNESRHSRRYVLHHLN</sequence>
<dbReference type="RefSeq" id="WP_277445369.1">
    <property type="nucleotide sequence ID" value="NZ_JAKOAV010000046.1"/>
</dbReference>
<keyword evidence="3" id="KW-0547">Nucleotide-binding</keyword>
<evidence type="ECO:0000256" key="1">
    <source>
        <dbReference type="ARBA" id="ARBA00022737"/>
    </source>
</evidence>
<gene>
    <name evidence="3" type="ORF">L7E55_16110</name>
</gene>
<name>A0A9X4JWS5_9FIRM</name>